<evidence type="ECO:0000313" key="2">
    <source>
        <dbReference type="EMBL" id="XCC95913.1"/>
    </source>
</evidence>
<sequence length="172" mass="17904">MAISLTPAPTLPSLNDPSTFNARALALFSWLTGTHIDELEGITGSDLYATIVGAVSQSGGQPTGAIIERGSNANGSYTKLADGTMFCWGNISSLAFAATTVLGGIYQDAAQPAITFPATFTTAPSLQVNLRGSNNWATVSAVTSSTFTPVFFAASSTSGTQSFYWLAVGRWF</sequence>
<feature type="domain" description="Putative tail fiber protein gp53-like C-terminal" evidence="1">
    <location>
        <begin position="79"/>
        <end position="170"/>
    </location>
</feature>
<dbReference type="Pfam" id="PF21882">
    <property type="entry name" value="Gp53-like_C"/>
    <property type="match status" value="1"/>
</dbReference>
<gene>
    <name evidence="2" type="ORF">PVT71_14520</name>
</gene>
<proteinExistence type="predicted"/>
<dbReference type="AlphaFoldDB" id="A0AAU8AMI7"/>
<evidence type="ECO:0000259" key="1">
    <source>
        <dbReference type="Pfam" id="PF21882"/>
    </source>
</evidence>
<dbReference type="InterPro" id="IPR054075">
    <property type="entry name" value="Gp53-like_C"/>
</dbReference>
<reference evidence="2" key="1">
    <citation type="submission" date="2023-02" db="EMBL/GenBank/DDBJ databases">
        <title>Description and genomic characterization of Salipiger bruguierae sp. nov., isolated from the sediment of mangrove plant Bruguiera sexangula.</title>
        <authorList>
            <person name="Long M."/>
        </authorList>
    </citation>
    <scope>NUCLEOTIDE SEQUENCE</scope>
    <source>
        <strain evidence="2">H15</strain>
    </source>
</reference>
<protein>
    <recommendedName>
        <fullName evidence="1">Putative tail fiber protein gp53-like C-terminal domain-containing protein</fullName>
    </recommendedName>
</protein>
<dbReference type="RefSeq" id="WP_353474780.1">
    <property type="nucleotide sequence ID" value="NZ_CP123385.1"/>
</dbReference>
<dbReference type="EMBL" id="CP123385">
    <property type="protein sequence ID" value="XCC95913.1"/>
    <property type="molecule type" value="Genomic_DNA"/>
</dbReference>
<accession>A0AAU8AMI7</accession>
<name>A0AAU8AMI7_9RHOB</name>
<organism evidence="2">
    <name type="scientific">Alloyangia sp. H15</name>
    <dbReference type="NCBI Taxonomy" id="3029062"/>
    <lineage>
        <taxon>Bacteria</taxon>
        <taxon>Pseudomonadati</taxon>
        <taxon>Pseudomonadota</taxon>
        <taxon>Alphaproteobacteria</taxon>
        <taxon>Rhodobacterales</taxon>
        <taxon>Roseobacteraceae</taxon>
        <taxon>Alloyangia</taxon>
    </lineage>
</organism>